<keyword evidence="2" id="KW-0560">Oxidoreductase</keyword>
<dbReference type="Gene3D" id="3.40.50.720">
    <property type="entry name" value="NAD(P)-binding Rossmann-like Domain"/>
    <property type="match status" value="1"/>
</dbReference>
<evidence type="ECO:0000313" key="4">
    <source>
        <dbReference type="EMBL" id="GJC85016.1"/>
    </source>
</evidence>
<feature type="compositionally biased region" description="Low complexity" evidence="3">
    <location>
        <begin position="66"/>
        <end position="88"/>
    </location>
</feature>
<evidence type="ECO:0000256" key="1">
    <source>
        <dbReference type="ARBA" id="ARBA00006484"/>
    </source>
</evidence>
<dbReference type="InterPro" id="IPR036291">
    <property type="entry name" value="NAD(P)-bd_dom_sf"/>
</dbReference>
<evidence type="ECO:0000256" key="2">
    <source>
        <dbReference type="ARBA" id="ARBA00023002"/>
    </source>
</evidence>
<dbReference type="Pfam" id="PF00106">
    <property type="entry name" value="adh_short"/>
    <property type="match status" value="1"/>
</dbReference>
<protein>
    <submittedName>
        <fullName evidence="4">Uncharacterized protein</fullName>
    </submittedName>
</protein>
<dbReference type="InterPro" id="IPR051911">
    <property type="entry name" value="SDR_oxidoreductase"/>
</dbReference>
<reference evidence="4 5" key="1">
    <citation type="submission" date="2021-07" db="EMBL/GenBank/DDBJ databases">
        <title>Genome data of Colletotrichum spaethianum.</title>
        <authorList>
            <person name="Utami Y.D."/>
            <person name="Hiruma K."/>
        </authorList>
    </citation>
    <scope>NUCLEOTIDE SEQUENCE [LARGE SCALE GENOMIC DNA]</scope>
    <source>
        <strain evidence="4 5">MAFF 242679</strain>
    </source>
</reference>
<evidence type="ECO:0000313" key="5">
    <source>
        <dbReference type="Proteomes" id="UP001055172"/>
    </source>
</evidence>
<dbReference type="PANTHER" id="PTHR43976">
    <property type="entry name" value="SHORT CHAIN DEHYDROGENASE"/>
    <property type="match status" value="1"/>
</dbReference>
<dbReference type="GO" id="GO:0016491">
    <property type="term" value="F:oxidoreductase activity"/>
    <property type="evidence" value="ECO:0007669"/>
    <property type="project" value="UniProtKB-KW"/>
</dbReference>
<dbReference type="InterPro" id="IPR002347">
    <property type="entry name" value="SDR_fam"/>
</dbReference>
<comment type="caution">
    <text evidence="4">The sequence shown here is derived from an EMBL/GenBank/DDBJ whole genome shotgun (WGS) entry which is preliminary data.</text>
</comment>
<gene>
    <name evidence="4" type="ORF">ColLi_07854</name>
</gene>
<dbReference type="Proteomes" id="UP001055172">
    <property type="component" value="Unassembled WGS sequence"/>
</dbReference>
<dbReference type="EMBL" id="BPPX01000016">
    <property type="protein sequence ID" value="GJC85016.1"/>
    <property type="molecule type" value="Genomic_DNA"/>
</dbReference>
<keyword evidence="5" id="KW-1185">Reference proteome</keyword>
<dbReference type="AlphaFoldDB" id="A0AA37LUS9"/>
<accession>A0AA37LUS9</accession>
<organism evidence="4 5">
    <name type="scientific">Colletotrichum liriopes</name>
    <dbReference type="NCBI Taxonomy" id="708192"/>
    <lineage>
        <taxon>Eukaryota</taxon>
        <taxon>Fungi</taxon>
        <taxon>Dikarya</taxon>
        <taxon>Ascomycota</taxon>
        <taxon>Pezizomycotina</taxon>
        <taxon>Sordariomycetes</taxon>
        <taxon>Hypocreomycetidae</taxon>
        <taxon>Glomerellales</taxon>
        <taxon>Glomerellaceae</taxon>
        <taxon>Colletotrichum</taxon>
        <taxon>Colletotrichum spaethianum species complex</taxon>
    </lineage>
</organism>
<name>A0AA37LUS9_9PEZI</name>
<feature type="region of interest" description="Disordered" evidence="3">
    <location>
        <begin position="62"/>
        <end position="88"/>
    </location>
</feature>
<dbReference type="PANTHER" id="PTHR43976:SF16">
    <property type="entry name" value="SHORT-CHAIN DEHYDROGENASE_REDUCTASE FAMILY PROTEIN"/>
    <property type="match status" value="1"/>
</dbReference>
<comment type="similarity">
    <text evidence="1">Belongs to the short-chain dehydrogenases/reductases (SDR) family.</text>
</comment>
<evidence type="ECO:0000256" key="3">
    <source>
        <dbReference type="SAM" id="MobiDB-lite"/>
    </source>
</evidence>
<sequence length="88" mass="9526">MEACFRTNFHGPLNITRAFLPFLRERGTGTLVYLSSQAAWHVDISAGAYCASKFALEAEANTHGIPKAPSRPSPKNSPSSPRSQGPPR</sequence>
<dbReference type="SUPFAM" id="SSF51735">
    <property type="entry name" value="NAD(P)-binding Rossmann-fold domains"/>
    <property type="match status" value="1"/>
</dbReference>
<proteinExistence type="inferred from homology"/>